<dbReference type="SMART" id="SM00283">
    <property type="entry name" value="MA"/>
    <property type="match status" value="1"/>
</dbReference>
<dbReference type="EMBL" id="QPJB01000006">
    <property type="protein sequence ID" value="RCW34041.1"/>
    <property type="molecule type" value="Genomic_DNA"/>
</dbReference>
<evidence type="ECO:0000256" key="4">
    <source>
        <dbReference type="ARBA" id="ARBA00023136"/>
    </source>
</evidence>
<dbReference type="GO" id="GO:0016020">
    <property type="term" value="C:membrane"/>
    <property type="evidence" value="ECO:0007669"/>
    <property type="project" value="UniProtKB-SubCell"/>
</dbReference>
<proteinExistence type="inferred from homology"/>
<evidence type="ECO:0000256" key="6">
    <source>
        <dbReference type="ARBA" id="ARBA00029447"/>
    </source>
</evidence>
<dbReference type="InterPro" id="IPR004089">
    <property type="entry name" value="MCPsignal_dom"/>
</dbReference>
<evidence type="ECO:0000256" key="5">
    <source>
        <dbReference type="ARBA" id="ARBA00023224"/>
    </source>
</evidence>
<evidence type="ECO:0000256" key="1">
    <source>
        <dbReference type="ARBA" id="ARBA00004141"/>
    </source>
</evidence>
<reference evidence="12 13" key="1">
    <citation type="submission" date="2018-07" db="EMBL/GenBank/DDBJ databases">
        <title>Freshwater and sediment microbial communities from various areas in North America, analyzing microbe dynamics in response to fracking.</title>
        <authorList>
            <person name="Lamendella R."/>
        </authorList>
    </citation>
    <scope>NUCLEOTIDE SEQUENCE [LARGE SCALE GENOMIC DNA]</scope>
    <source>
        <strain evidence="12 13">114E</strain>
        <strain evidence="11 14">114E_o</strain>
    </source>
</reference>
<evidence type="ECO:0000259" key="9">
    <source>
        <dbReference type="PROSITE" id="PS50111"/>
    </source>
</evidence>
<keyword evidence="2 8" id="KW-0812">Transmembrane</keyword>
<dbReference type="CDD" id="cd11386">
    <property type="entry name" value="MCP_signal"/>
    <property type="match status" value="1"/>
</dbReference>
<gene>
    <name evidence="12" type="ORF">DET51_10676</name>
    <name evidence="11" type="ORF">DET64_10676</name>
</gene>
<evidence type="ECO:0000256" key="2">
    <source>
        <dbReference type="ARBA" id="ARBA00022692"/>
    </source>
</evidence>
<comment type="caution">
    <text evidence="12">The sequence shown here is derived from an EMBL/GenBank/DDBJ whole genome shotgun (WGS) entry which is preliminary data.</text>
</comment>
<dbReference type="PROSITE" id="PS50111">
    <property type="entry name" value="CHEMOTAXIS_TRANSDUC_2"/>
    <property type="match status" value="1"/>
</dbReference>
<comment type="similarity">
    <text evidence="6">Belongs to the methyl-accepting chemotaxis (MCP) protein family.</text>
</comment>
<sequence>MYMKQLSLRVKLYALVIALLLTMGVSIVITAQLSLGSMEERLTRETRGTVQRIVMDQLSATAGKYGELVTGVFETAYQTPEVVRSLITRNIEADSSGRISRRDLQENIGAVLEEQKHLSSIYAQFEPDGYDGQDIYFTGGVEEHSSDEGTLEIYYYRDPAGNVVFSRTEDPATKYLDNRNEFGIREAEWYLCSRDSLKPCLMEPYEYEIEEGYSELMTSLVVPVISDGEFAGVVGSDINLSTLQSTIAGVSEELFDGQSRVTLLSEKGLIAASSHYQEHLGRPLREALPDLAGEFTALHRNGGSFDNGEILAVSYPVKVSLPGAEWSLLIELPRDIALASVNQITALLSDEVTSTATRQTVVGIVVVVLAIAVLVLLVRSVTRPLDEIRKRMRNLASAEGDLTRELDIDTHAELIDLAGGFNAFLARLREMINDLKDVNAQVRGQASDVGAIARDTDEQTARQHQDIDSVVTAMNEMSAAAGEVAGFAGEAADNARAARDGIKFTQDTLGTALRGVDALAGDMDQASSAIGHVAQRSEEINRILEVIRGIAEQTNLLALNAAIEAARAGEQGRGFAVVADEVRTLASRTRESTDEISGMIERLKGDVDGAVTVIGTGVERATSAVEGTREASHSLATVVERIATIVEHVTQVATAAEEQSSVSEEINRNLTHIGDAANDLRELAQRVRQSGDALDGQVQVLDRELGRLKT</sequence>
<dbReference type="FunFam" id="1.10.287.950:FF:000001">
    <property type="entry name" value="Methyl-accepting chemotaxis sensory transducer"/>
    <property type="match status" value="1"/>
</dbReference>
<keyword evidence="5 7" id="KW-0807">Transducer</keyword>
<feature type="domain" description="Methyl-accepting transducer" evidence="9">
    <location>
        <begin position="438"/>
        <end position="674"/>
    </location>
</feature>
<dbReference type="PANTHER" id="PTHR32089:SF117">
    <property type="entry name" value="METHYL ACCEPTING SENSORY TRANSDUCER WITH CACHE_1 SMALL MOLECULE BINDING DOMAIN"/>
    <property type="match status" value="1"/>
</dbReference>
<dbReference type="CDD" id="cd06225">
    <property type="entry name" value="HAMP"/>
    <property type="match status" value="1"/>
</dbReference>
<dbReference type="Pfam" id="PF00015">
    <property type="entry name" value="MCPsignal"/>
    <property type="match status" value="1"/>
</dbReference>
<evidence type="ECO:0000313" key="14">
    <source>
        <dbReference type="Proteomes" id="UP000253065"/>
    </source>
</evidence>
<dbReference type="InterPro" id="IPR003660">
    <property type="entry name" value="HAMP_dom"/>
</dbReference>
<dbReference type="Gene3D" id="3.30.450.20">
    <property type="entry name" value="PAS domain"/>
    <property type="match status" value="1"/>
</dbReference>
<feature type="transmembrane region" description="Helical" evidence="8">
    <location>
        <begin position="361"/>
        <end position="382"/>
    </location>
</feature>
<protein>
    <submittedName>
        <fullName evidence="12">Methyl-accepting chemotaxis protein</fullName>
    </submittedName>
</protein>
<feature type="transmembrane region" description="Helical" evidence="8">
    <location>
        <begin position="12"/>
        <end position="35"/>
    </location>
</feature>
<dbReference type="Proteomes" id="UP000253065">
    <property type="component" value="Unassembled WGS sequence"/>
</dbReference>
<dbReference type="Pfam" id="PF00672">
    <property type="entry name" value="HAMP"/>
    <property type="match status" value="1"/>
</dbReference>
<accession>A0A368V4U7</accession>
<dbReference type="GO" id="GO:0007165">
    <property type="term" value="P:signal transduction"/>
    <property type="evidence" value="ECO:0007669"/>
    <property type="project" value="UniProtKB-KW"/>
</dbReference>
<evidence type="ECO:0000259" key="10">
    <source>
        <dbReference type="PROSITE" id="PS50885"/>
    </source>
</evidence>
<dbReference type="Gene3D" id="1.10.287.950">
    <property type="entry name" value="Methyl-accepting chemotaxis protein"/>
    <property type="match status" value="1"/>
</dbReference>
<organism evidence="12 13">
    <name type="scientific">Marinobacter nauticus</name>
    <name type="common">Marinobacter hydrocarbonoclasticus</name>
    <name type="synonym">Marinobacter aquaeolei</name>
    <dbReference type="NCBI Taxonomy" id="2743"/>
    <lineage>
        <taxon>Bacteria</taxon>
        <taxon>Pseudomonadati</taxon>
        <taxon>Pseudomonadota</taxon>
        <taxon>Gammaproteobacteria</taxon>
        <taxon>Pseudomonadales</taxon>
        <taxon>Marinobacteraceae</taxon>
        <taxon>Marinobacter</taxon>
    </lineage>
</organism>
<keyword evidence="4 8" id="KW-0472">Membrane</keyword>
<evidence type="ECO:0000313" key="11">
    <source>
        <dbReference type="EMBL" id="RBP73222.1"/>
    </source>
</evidence>
<dbReference type="SUPFAM" id="SSF58104">
    <property type="entry name" value="Methyl-accepting chemotaxis protein (MCP) signaling domain"/>
    <property type="match status" value="1"/>
</dbReference>
<dbReference type="GO" id="GO:0006935">
    <property type="term" value="P:chemotaxis"/>
    <property type="evidence" value="ECO:0007669"/>
    <property type="project" value="UniProtKB-ARBA"/>
</dbReference>
<comment type="subcellular location">
    <subcellularLocation>
        <location evidence="1">Membrane</location>
        <topology evidence="1">Multi-pass membrane protein</topology>
    </subcellularLocation>
</comment>
<evidence type="ECO:0000256" key="8">
    <source>
        <dbReference type="SAM" id="Phobius"/>
    </source>
</evidence>
<dbReference type="Pfam" id="PF22673">
    <property type="entry name" value="MCP-like_PDC_1"/>
    <property type="match status" value="1"/>
</dbReference>
<dbReference type="PROSITE" id="PS50885">
    <property type="entry name" value="HAMP"/>
    <property type="match status" value="1"/>
</dbReference>
<dbReference type="PANTHER" id="PTHR32089">
    <property type="entry name" value="METHYL-ACCEPTING CHEMOTAXIS PROTEIN MCPB"/>
    <property type="match status" value="1"/>
</dbReference>
<dbReference type="CDD" id="cd12913">
    <property type="entry name" value="PDC1_MCP_like"/>
    <property type="match status" value="1"/>
</dbReference>
<evidence type="ECO:0000313" key="13">
    <source>
        <dbReference type="Proteomes" id="UP000252795"/>
    </source>
</evidence>
<evidence type="ECO:0000256" key="3">
    <source>
        <dbReference type="ARBA" id="ARBA00022989"/>
    </source>
</evidence>
<dbReference type="AlphaFoldDB" id="A0A368V4U7"/>
<dbReference type="Proteomes" id="UP000252795">
    <property type="component" value="Unassembled WGS sequence"/>
</dbReference>
<feature type="domain" description="HAMP" evidence="10">
    <location>
        <begin position="379"/>
        <end position="433"/>
    </location>
</feature>
<evidence type="ECO:0000313" key="12">
    <source>
        <dbReference type="EMBL" id="RCW34041.1"/>
    </source>
</evidence>
<dbReference type="EMBL" id="QNSA01000006">
    <property type="protein sequence ID" value="RBP73222.1"/>
    <property type="molecule type" value="Genomic_DNA"/>
</dbReference>
<name>A0A368V4U7_MARNT</name>
<keyword evidence="14" id="KW-1185">Reference proteome</keyword>
<keyword evidence="3 8" id="KW-1133">Transmembrane helix</keyword>
<dbReference type="SMART" id="SM00304">
    <property type="entry name" value="HAMP"/>
    <property type="match status" value="2"/>
</dbReference>
<evidence type="ECO:0000256" key="7">
    <source>
        <dbReference type="PROSITE-ProRule" id="PRU00284"/>
    </source>
</evidence>